<evidence type="ECO:0000256" key="4">
    <source>
        <dbReference type="SAM" id="MobiDB-lite"/>
    </source>
</evidence>
<dbReference type="Gene3D" id="3.90.980.20">
    <property type="match status" value="1"/>
</dbReference>
<dbReference type="SMART" id="SM00249">
    <property type="entry name" value="PHD"/>
    <property type="match status" value="1"/>
</dbReference>
<dbReference type="Pfam" id="PF21257">
    <property type="entry name" value="PHD_ash2p_like"/>
    <property type="match status" value="1"/>
</dbReference>
<evidence type="ECO:0000313" key="6">
    <source>
        <dbReference type="EMBL" id="KAF7638623.1"/>
    </source>
</evidence>
<feature type="compositionally biased region" description="Polar residues" evidence="4">
    <location>
        <begin position="1"/>
        <end position="10"/>
    </location>
</feature>
<keyword evidence="3" id="KW-0862">Zinc</keyword>
<evidence type="ECO:0000256" key="3">
    <source>
        <dbReference type="ARBA" id="ARBA00022833"/>
    </source>
</evidence>
<dbReference type="InterPro" id="IPR001965">
    <property type="entry name" value="Znf_PHD"/>
</dbReference>
<feature type="domain" description="Zinc finger PHD-type" evidence="5">
    <location>
        <begin position="47"/>
        <end position="98"/>
    </location>
</feature>
<keyword evidence="7" id="KW-1185">Reference proteome</keyword>
<evidence type="ECO:0000259" key="5">
    <source>
        <dbReference type="SMART" id="SM00249"/>
    </source>
</evidence>
<feature type="region of interest" description="Disordered" evidence="4">
    <location>
        <begin position="1"/>
        <end position="42"/>
    </location>
</feature>
<dbReference type="InterPro" id="IPR011011">
    <property type="entry name" value="Znf_FYVE_PHD"/>
</dbReference>
<dbReference type="GO" id="GO:0008270">
    <property type="term" value="F:zinc ion binding"/>
    <property type="evidence" value="ECO:0007669"/>
    <property type="project" value="UniProtKB-KW"/>
</dbReference>
<sequence length="114" mass="13261">MRLKASTQDQQQKDLTLESNTFKEPKQEPPSTHFDDSPTSSSNATIVCYCNGERRLGDLEVQCSGCKRWFHQACFKDLENFGGLPFMVSYIFYCRDCTPENKERWNIRSTIKHI</sequence>
<dbReference type="OrthoDB" id="515692at2759"/>
<feature type="compositionally biased region" description="Basic and acidic residues" evidence="4">
    <location>
        <begin position="11"/>
        <end position="27"/>
    </location>
</feature>
<dbReference type="SUPFAM" id="SSF57903">
    <property type="entry name" value="FYVE/PHD zinc finger"/>
    <property type="match status" value="1"/>
</dbReference>
<dbReference type="InterPro" id="IPR049455">
    <property type="entry name" value="ASH2-like_PHD"/>
</dbReference>
<evidence type="ECO:0000313" key="7">
    <source>
        <dbReference type="Proteomes" id="UP000605970"/>
    </source>
</evidence>
<name>A0A8T0A0H7_9BILA</name>
<accession>A0A8T0A0H7</accession>
<keyword evidence="1" id="KW-0479">Metal-binding</keyword>
<keyword evidence="2" id="KW-0863">Zinc-finger</keyword>
<proteinExistence type="predicted"/>
<gene>
    <name evidence="6" type="ORF">Mgra_00002001</name>
</gene>
<dbReference type="AlphaFoldDB" id="A0A8T0A0H7"/>
<evidence type="ECO:0000256" key="2">
    <source>
        <dbReference type="ARBA" id="ARBA00022771"/>
    </source>
</evidence>
<dbReference type="InterPro" id="IPR019786">
    <property type="entry name" value="Zinc_finger_PHD-type_CS"/>
</dbReference>
<protein>
    <recommendedName>
        <fullName evidence="5">Zinc finger PHD-type domain-containing protein</fullName>
    </recommendedName>
</protein>
<evidence type="ECO:0000256" key="1">
    <source>
        <dbReference type="ARBA" id="ARBA00022723"/>
    </source>
</evidence>
<dbReference type="PROSITE" id="PS01359">
    <property type="entry name" value="ZF_PHD_1"/>
    <property type="match status" value="1"/>
</dbReference>
<organism evidence="6 7">
    <name type="scientific">Meloidogyne graminicola</name>
    <dbReference type="NCBI Taxonomy" id="189291"/>
    <lineage>
        <taxon>Eukaryota</taxon>
        <taxon>Metazoa</taxon>
        <taxon>Ecdysozoa</taxon>
        <taxon>Nematoda</taxon>
        <taxon>Chromadorea</taxon>
        <taxon>Rhabditida</taxon>
        <taxon>Tylenchina</taxon>
        <taxon>Tylenchomorpha</taxon>
        <taxon>Tylenchoidea</taxon>
        <taxon>Meloidogynidae</taxon>
        <taxon>Meloidogyninae</taxon>
        <taxon>Meloidogyne</taxon>
    </lineage>
</organism>
<comment type="caution">
    <text evidence="6">The sequence shown here is derived from an EMBL/GenBank/DDBJ whole genome shotgun (WGS) entry which is preliminary data.</text>
</comment>
<dbReference type="EMBL" id="JABEBT010000011">
    <property type="protein sequence ID" value="KAF7638623.1"/>
    <property type="molecule type" value="Genomic_DNA"/>
</dbReference>
<dbReference type="Proteomes" id="UP000605970">
    <property type="component" value="Unassembled WGS sequence"/>
</dbReference>
<reference evidence="6" key="1">
    <citation type="journal article" date="2020" name="Ecol. Evol.">
        <title>Genome structure and content of the rice root-knot nematode (Meloidogyne graminicola).</title>
        <authorList>
            <person name="Phan N.T."/>
            <person name="Danchin E.G.J."/>
            <person name="Klopp C."/>
            <person name="Perfus-Barbeoch L."/>
            <person name="Kozlowski D.K."/>
            <person name="Koutsovoulos G.D."/>
            <person name="Lopez-Roques C."/>
            <person name="Bouchez O."/>
            <person name="Zahm M."/>
            <person name="Besnard G."/>
            <person name="Bellafiore S."/>
        </authorList>
    </citation>
    <scope>NUCLEOTIDE SEQUENCE</scope>
    <source>
        <strain evidence="6">VN-18</strain>
    </source>
</reference>